<dbReference type="EMBL" id="FNAP01000013">
    <property type="protein sequence ID" value="SDE81536.1"/>
    <property type="molecule type" value="Genomic_DNA"/>
</dbReference>
<evidence type="ECO:0000313" key="3">
    <source>
        <dbReference type="EMBL" id="SDE81536.1"/>
    </source>
</evidence>
<gene>
    <name evidence="3" type="ORF">SAMN05421720_11321</name>
</gene>
<dbReference type="SUPFAM" id="SSF51905">
    <property type="entry name" value="FAD/NAD(P)-binding domain"/>
    <property type="match status" value="1"/>
</dbReference>
<reference evidence="3 4" key="1">
    <citation type="submission" date="2016-10" db="EMBL/GenBank/DDBJ databases">
        <authorList>
            <person name="de Groot N.N."/>
        </authorList>
    </citation>
    <scope>NUCLEOTIDE SEQUENCE [LARGE SCALE GENOMIC DNA]</scope>
    <source>
        <strain evidence="3 4">ATCC 700224</strain>
    </source>
</reference>
<dbReference type="STRING" id="69960.SAMN05421720_11321"/>
<evidence type="ECO:0000313" key="4">
    <source>
        <dbReference type="Proteomes" id="UP000199412"/>
    </source>
</evidence>
<dbReference type="Gene3D" id="3.50.50.60">
    <property type="entry name" value="FAD/NAD(P)-binding domain"/>
    <property type="match status" value="2"/>
</dbReference>
<evidence type="ECO:0000259" key="2">
    <source>
        <dbReference type="Pfam" id="PF01266"/>
    </source>
</evidence>
<dbReference type="PANTHER" id="PTHR13847">
    <property type="entry name" value="SARCOSINE DEHYDROGENASE-RELATED"/>
    <property type="match status" value="1"/>
</dbReference>
<keyword evidence="1" id="KW-0560">Oxidoreductase</keyword>
<evidence type="ECO:0000256" key="1">
    <source>
        <dbReference type="ARBA" id="ARBA00023002"/>
    </source>
</evidence>
<dbReference type="PANTHER" id="PTHR13847:SF289">
    <property type="entry name" value="GLYCINE OXIDASE"/>
    <property type="match status" value="1"/>
</dbReference>
<dbReference type="Proteomes" id="UP000199412">
    <property type="component" value="Unassembled WGS sequence"/>
</dbReference>
<dbReference type="Gene3D" id="3.30.9.10">
    <property type="entry name" value="D-Amino Acid Oxidase, subunit A, domain 2"/>
    <property type="match status" value="1"/>
</dbReference>
<organism evidence="3 4">
    <name type="scientific">Rhodospira trueperi</name>
    <dbReference type="NCBI Taxonomy" id="69960"/>
    <lineage>
        <taxon>Bacteria</taxon>
        <taxon>Pseudomonadati</taxon>
        <taxon>Pseudomonadota</taxon>
        <taxon>Alphaproteobacteria</taxon>
        <taxon>Rhodospirillales</taxon>
        <taxon>Rhodospirillaceae</taxon>
        <taxon>Rhodospira</taxon>
    </lineage>
</organism>
<keyword evidence="4" id="KW-1185">Reference proteome</keyword>
<dbReference type="InterPro" id="IPR036188">
    <property type="entry name" value="FAD/NAD-bd_sf"/>
</dbReference>
<dbReference type="SUPFAM" id="SSF54373">
    <property type="entry name" value="FAD-linked reductases, C-terminal domain"/>
    <property type="match status" value="1"/>
</dbReference>
<protein>
    <submittedName>
        <fullName evidence="3">D-amino-acid dehydrogenase</fullName>
    </submittedName>
</protein>
<dbReference type="GO" id="GO:0016491">
    <property type="term" value="F:oxidoreductase activity"/>
    <property type="evidence" value="ECO:0007669"/>
    <property type="project" value="UniProtKB-KW"/>
</dbReference>
<accession>A0A1G7G062</accession>
<dbReference type="AlphaFoldDB" id="A0A1G7G062"/>
<proteinExistence type="predicted"/>
<dbReference type="InterPro" id="IPR006076">
    <property type="entry name" value="FAD-dep_OxRdtase"/>
</dbReference>
<name>A0A1G7G062_9PROT</name>
<dbReference type="GO" id="GO:0005737">
    <property type="term" value="C:cytoplasm"/>
    <property type="evidence" value="ECO:0007669"/>
    <property type="project" value="TreeGrafter"/>
</dbReference>
<dbReference type="Pfam" id="PF01266">
    <property type="entry name" value="DAO"/>
    <property type="match status" value="1"/>
</dbReference>
<sequence length="432" mass="45543">MRRLEVGAITASAVPVDFAPDAPPVAVIGAGIVGVAVALSLRRRGVPVVLIDREGPGAGASHGNGGILARCAFIPVNTPDLWRTAPGMLLSRDGPLFVRGAALPRLAPWLWRFLANATRGRAETVARQTAPLLLDSLDQHLALAEGTPAARFIRPTDYLYLYRDRAGYEADRFSWTLRRQAGMTWTELDEAALRAREPDLSGARRFGVALPDHGVITDPGAHVAALAEAFADAGGQSVRARVRAVEPDDGGVTLHTDGADIRAGHAVIAAGAWSDALARPLGARVRLEAESGYHVDLAGANGGPRHPVMDAARKMVVVPMEGRVRLAGLVEFAGLDAAPARAPTELLHRGVADLFPALRHDGATPWTGPRPATTDSLPVIGVLPASARVVAAYGHQHVGLTAAARTGRMVTDLLTGRPVDIDLAPFRPDRRG</sequence>
<feature type="domain" description="FAD dependent oxidoreductase" evidence="2">
    <location>
        <begin position="25"/>
        <end position="413"/>
    </location>
</feature>